<dbReference type="InterPro" id="IPR004000">
    <property type="entry name" value="Actin"/>
</dbReference>
<comment type="function">
    <text evidence="13">Chromatin interaction component of the NuA4 histone acetyltransferase complex which is involved in transcriptional activation of selected genes principally by acetylation of nucleosomal histone H4 and H2A. The NuA4 complex is also involved in DNA repair. Is required for NuA4 complex integrity. Component of the SWR1 complex which mediates the ATP-dependent exchange of histone H2A for the H2A variant HZT1 leading to transcriptional regulation of selected genes by chromatin remodeling. Component of the INO80 complex which remodels chromatin by shifting nucleosomes and is involved in DNA repair.</text>
</comment>
<evidence type="ECO:0000313" key="16">
    <source>
        <dbReference type="EMBL" id="GMM58197.1"/>
    </source>
</evidence>
<dbReference type="InterPro" id="IPR020902">
    <property type="entry name" value="Actin/actin-like_CS"/>
</dbReference>
<keyword evidence="7" id="KW-0234">DNA repair</keyword>
<keyword evidence="8" id="KW-0539">Nucleus</keyword>
<protein>
    <recommendedName>
        <fullName evidence="11">Actin-related protein 4</fullName>
    </recommendedName>
    <alternativeName>
        <fullName evidence="12 14">Actin-like protein ARP4</fullName>
    </alternativeName>
</protein>
<reference evidence="16 17" key="1">
    <citation type="journal article" date="2023" name="Elife">
        <title>Identification of key yeast species and microbe-microbe interactions impacting larval growth of Drosophila in the wild.</title>
        <authorList>
            <person name="Mure A."/>
            <person name="Sugiura Y."/>
            <person name="Maeda R."/>
            <person name="Honda K."/>
            <person name="Sakurai N."/>
            <person name="Takahashi Y."/>
            <person name="Watada M."/>
            <person name="Katoh T."/>
            <person name="Gotoh A."/>
            <person name="Gotoh Y."/>
            <person name="Taniguchi I."/>
            <person name="Nakamura K."/>
            <person name="Hayashi T."/>
            <person name="Katayama T."/>
            <person name="Uemura T."/>
            <person name="Hattori Y."/>
        </authorList>
    </citation>
    <scope>NUCLEOTIDE SEQUENCE [LARGE SCALE GENOMIC DNA]</scope>
    <source>
        <strain evidence="16 17">KH-74</strain>
    </source>
</reference>
<sequence>MSNPTLQVYGGDEVSAVVIDPGSYVTNIGHAGTDCPQVAVPSCYGSYTNEADGEDTKKPRVFAEQSIGFPRADYEIKPIVESGVITDWDAAQEQWTWALEKELCMESNKGTAALLTEPIWNPVANRKKSLEVLLEGLDFSAAYLSSQPTCVSFAAGRPNCLVVDVGHDTCSVSPVVDGMTLSKSTVRSPFAGKYINHLLAQYLAPREIVPLFAVEQRRPNFKKKEFAFTVSPSLYTYANDREVFQEMKETLCQVSPDGPLEGMKESLEKQSKRSIETHWGENIVFDNMTRYGFAEQLFAVNPEDIPEGWDFSKDGTVETWHNDYVPLKRNKPNSGNKDTSVAPSEPSTAPEEQTNENGKRPMQDGATQKNEIYGLTDLVYASIMEADVDLRASLAHNIVLTGGSSQIPGLSDRLMHDLSSRLQALKFRILTAGNSRERQYQSWLGGSILASLGTFHQLWVGKEEYTEVGPDRLLNDRFR</sequence>
<dbReference type="FunFam" id="3.30.420.40:FF:000203">
    <property type="entry name" value="Actin-related protein 4"/>
    <property type="match status" value="1"/>
</dbReference>
<evidence type="ECO:0000256" key="1">
    <source>
        <dbReference type="ARBA" id="ARBA00004123"/>
    </source>
</evidence>
<keyword evidence="5" id="KW-0010">Activator</keyword>
<evidence type="ECO:0000256" key="13">
    <source>
        <dbReference type="ARBA" id="ARBA00053941"/>
    </source>
</evidence>
<evidence type="ECO:0000256" key="5">
    <source>
        <dbReference type="ARBA" id="ARBA00023159"/>
    </source>
</evidence>
<dbReference type="Gene3D" id="3.90.640.10">
    <property type="entry name" value="Actin, Chain A, domain 4"/>
    <property type="match status" value="1"/>
</dbReference>
<dbReference type="PANTHER" id="PTHR11937">
    <property type="entry name" value="ACTIN"/>
    <property type="match status" value="1"/>
</dbReference>
<dbReference type="PROSITE" id="PS01132">
    <property type="entry name" value="ACTINS_ACT_LIKE"/>
    <property type="match status" value="1"/>
</dbReference>
<dbReference type="SUPFAM" id="SSF53067">
    <property type="entry name" value="Actin-like ATPase domain"/>
    <property type="match status" value="2"/>
</dbReference>
<evidence type="ECO:0000256" key="10">
    <source>
        <dbReference type="ARBA" id="ARBA00038661"/>
    </source>
</evidence>
<name>A0AAV5S4N5_MAUHU</name>
<dbReference type="Proteomes" id="UP001377567">
    <property type="component" value="Unassembled WGS sequence"/>
</dbReference>
<evidence type="ECO:0000256" key="6">
    <source>
        <dbReference type="ARBA" id="ARBA00023163"/>
    </source>
</evidence>
<dbReference type="GO" id="GO:0006325">
    <property type="term" value="P:chromatin organization"/>
    <property type="evidence" value="ECO:0007669"/>
    <property type="project" value="UniProtKB-KW"/>
</dbReference>
<evidence type="ECO:0000313" key="17">
    <source>
        <dbReference type="Proteomes" id="UP001377567"/>
    </source>
</evidence>
<proteinExistence type="inferred from homology"/>
<dbReference type="PROSITE" id="PS01036">
    <property type="entry name" value="HSP70_3"/>
    <property type="match status" value="1"/>
</dbReference>
<gene>
    <name evidence="16" type="ORF">DAKH74_048130</name>
</gene>
<evidence type="ECO:0000256" key="8">
    <source>
        <dbReference type="ARBA" id="ARBA00023242"/>
    </source>
</evidence>
<dbReference type="Pfam" id="PF00022">
    <property type="entry name" value="Actin"/>
    <property type="match status" value="1"/>
</dbReference>
<evidence type="ECO:0000256" key="7">
    <source>
        <dbReference type="ARBA" id="ARBA00023204"/>
    </source>
</evidence>
<dbReference type="Gene3D" id="3.30.420.40">
    <property type="match status" value="3"/>
</dbReference>
<evidence type="ECO:0000256" key="12">
    <source>
        <dbReference type="ARBA" id="ARBA00042445"/>
    </source>
</evidence>
<evidence type="ECO:0000256" key="9">
    <source>
        <dbReference type="ARBA" id="ARBA00038320"/>
    </source>
</evidence>
<dbReference type="GO" id="GO:0005634">
    <property type="term" value="C:nucleus"/>
    <property type="evidence" value="ECO:0007669"/>
    <property type="project" value="UniProtKB-SubCell"/>
</dbReference>
<feature type="region of interest" description="Disordered" evidence="15">
    <location>
        <begin position="325"/>
        <end position="367"/>
    </location>
</feature>
<evidence type="ECO:0000256" key="4">
    <source>
        <dbReference type="ARBA" id="ARBA00023015"/>
    </source>
</evidence>
<comment type="subunit">
    <text evidence="10">Component of the NuA4 histone acetyltransferase complex, of the INO80 chromatin remodeling complex, and of the SWR1 chromatin remodeling complex.</text>
</comment>
<feature type="compositionally biased region" description="Polar residues" evidence="15">
    <location>
        <begin position="332"/>
        <end position="356"/>
    </location>
</feature>
<evidence type="ECO:0000256" key="3">
    <source>
        <dbReference type="ARBA" id="ARBA00022853"/>
    </source>
</evidence>
<dbReference type="EMBL" id="BTGD01000020">
    <property type="protein sequence ID" value="GMM58197.1"/>
    <property type="molecule type" value="Genomic_DNA"/>
</dbReference>
<comment type="caution">
    <text evidence="16">The sequence shown here is derived from an EMBL/GenBank/DDBJ whole genome shotgun (WGS) entry which is preliminary data.</text>
</comment>
<dbReference type="AlphaFoldDB" id="A0AAV5S4N5"/>
<keyword evidence="4" id="KW-0805">Transcription regulation</keyword>
<evidence type="ECO:0000256" key="2">
    <source>
        <dbReference type="ARBA" id="ARBA00022763"/>
    </source>
</evidence>
<evidence type="ECO:0000256" key="14">
    <source>
        <dbReference type="ARBA" id="ARBA00077253"/>
    </source>
</evidence>
<keyword evidence="2" id="KW-0227">DNA damage</keyword>
<keyword evidence="17" id="KW-1185">Reference proteome</keyword>
<comment type="similarity">
    <text evidence="9">Belongs to the actin family. ARP4 subfamily.</text>
</comment>
<evidence type="ECO:0000256" key="15">
    <source>
        <dbReference type="SAM" id="MobiDB-lite"/>
    </source>
</evidence>
<dbReference type="InterPro" id="IPR018181">
    <property type="entry name" value="Heat_shock_70_CS"/>
</dbReference>
<keyword evidence="3" id="KW-0156">Chromatin regulator</keyword>
<dbReference type="GO" id="GO:0006281">
    <property type="term" value="P:DNA repair"/>
    <property type="evidence" value="ECO:0007669"/>
    <property type="project" value="UniProtKB-KW"/>
</dbReference>
<comment type="subcellular location">
    <subcellularLocation>
        <location evidence="1">Nucleus</location>
    </subcellularLocation>
</comment>
<dbReference type="CDD" id="cd13395">
    <property type="entry name" value="ASKHA_NBD_Arp4_ACTL6-like"/>
    <property type="match status" value="1"/>
</dbReference>
<evidence type="ECO:0000256" key="11">
    <source>
        <dbReference type="ARBA" id="ARBA00041020"/>
    </source>
</evidence>
<dbReference type="InterPro" id="IPR043129">
    <property type="entry name" value="ATPase_NBD"/>
</dbReference>
<organism evidence="16 17">
    <name type="scientific">Maudiozyma humilis</name>
    <name type="common">Sour dough yeast</name>
    <name type="synonym">Kazachstania humilis</name>
    <dbReference type="NCBI Taxonomy" id="51915"/>
    <lineage>
        <taxon>Eukaryota</taxon>
        <taxon>Fungi</taxon>
        <taxon>Dikarya</taxon>
        <taxon>Ascomycota</taxon>
        <taxon>Saccharomycotina</taxon>
        <taxon>Saccharomycetes</taxon>
        <taxon>Saccharomycetales</taxon>
        <taxon>Saccharomycetaceae</taxon>
        <taxon>Maudiozyma</taxon>
    </lineage>
</organism>
<accession>A0AAV5S4N5</accession>
<dbReference type="SMART" id="SM00268">
    <property type="entry name" value="ACTIN"/>
    <property type="match status" value="1"/>
</dbReference>
<keyword evidence="6" id="KW-0804">Transcription</keyword>